<keyword evidence="3" id="KW-0436">Ligase</keyword>
<dbReference type="InterPro" id="IPR002314">
    <property type="entry name" value="aa-tRNA-synt_IIb"/>
</dbReference>
<dbReference type="PROSITE" id="PS50862">
    <property type="entry name" value="AA_TRNA_LIGASE_II"/>
    <property type="match status" value="1"/>
</dbReference>
<dbReference type="GO" id="GO:0005524">
    <property type="term" value="F:ATP binding"/>
    <property type="evidence" value="ECO:0007669"/>
    <property type="project" value="UniProtKB-KW"/>
</dbReference>
<organism evidence="11 12">
    <name type="scientific">Candidatus Buchananbacteria bacterium CG10_big_fil_rev_8_21_14_0_10_42_9</name>
    <dbReference type="NCBI Taxonomy" id="1974526"/>
    <lineage>
        <taxon>Bacteria</taxon>
        <taxon>Candidatus Buchananiibacteriota</taxon>
    </lineage>
</organism>
<dbReference type="InterPro" id="IPR004154">
    <property type="entry name" value="Anticodon-bd"/>
</dbReference>
<keyword evidence="7 11" id="KW-0030">Aminoacyl-tRNA synthetase</keyword>
<evidence type="ECO:0000256" key="5">
    <source>
        <dbReference type="ARBA" id="ARBA00022840"/>
    </source>
</evidence>
<dbReference type="Pfam" id="PF00587">
    <property type="entry name" value="tRNA-synt_2b"/>
    <property type="match status" value="1"/>
</dbReference>
<dbReference type="InterPro" id="IPR036621">
    <property type="entry name" value="Anticodon-bd_dom_sf"/>
</dbReference>
<accession>A0A2H0W2A7</accession>
<keyword evidence="5" id="KW-0067">ATP-binding</keyword>
<protein>
    <recommendedName>
        <fullName evidence="2">Proline--tRNA ligase</fullName>
        <ecNumber evidence="1">6.1.1.15</ecNumber>
    </recommendedName>
    <alternativeName>
        <fullName evidence="8">Prolyl-tRNA synthetase</fullName>
    </alternativeName>
</protein>
<dbReference type="PANTHER" id="PTHR42753">
    <property type="entry name" value="MITOCHONDRIAL RIBOSOME PROTEIN L39/PROLYL-TRNA LIGASE FAMILY MEMBER"/>
    <property type="match status" value="1"/>
</dbReference>
<dbReference type="SUPFAM" id="SSF52954">
    <property type="entry name" value="Class II aaRS ABD-related"/>
    <property type="match status" value="1"/>
</dbReference>
<evidence type="ECO:0000256" key="9">
    <source>
        <dbReference type="ARBA" id="ARBA00047671"/>
    </source>
</evidence>
<dbReference type="PANTHER" id="PTHR42753:SF2">
    <property type="entry name" value="PROLINE--TRNA LIGASE"/>
    <property type="match status" value="1"/>
</dbReference>
<feature type="domain" description="Aminoacyl-transfer RNA synthetases class-II family profile" evidence="10">
    <location>
        <begin position="38"/>
        <end position="316"/>
    </location>
</feature>
<dbReference type="Pfam" id="PF03129">
    <property type="entry name" value="HGTP_anticodon"/>
    <property type="match status" value="1"/>
</dbReference>
<dbReference type="PRINTS" id="PR01046">
    <property type="entry name" value="TRNASYNTHPRO"/>
</dbReference>
<comment type="catalytic activity">
    <reaction evidence="9">
        <text>tRNA(Pro) + L-proline + ATP = L-prolyl-tRNA(Pro) + AMP + diphosphate</text>
        <dbReference type="Rhea" id="RHEA:14305"/>
        <dbReference type="Rhea" id="RHEA-COMP:9700"/>
        <dbReference type="Rhea" id="RHEA-COMP:9702"/>
        <dbReference type="ChEBI" id="CHEBI:30616"/>
        <dbReference type="ChEBI" id="CHEBI:33019"/>
        <dbReference type="ChEBI" id="CHEBI:60039"/>
        <dbReference type="ChEBI" id="CHEBI:78442"/>
        <dbReference type="ChEBI" id="CHEBI:78532"/>
        <dbReference type="ChEBI" id="CHEBI:456215"/>
        <dbReference type="EC" id="6.1.1.15"/>
    </reaction>
</comment>
<evidence type="ECO:0000256" key="1">
    <source>
        <dbReference type="ARBA" id="ARBA00012831"/>
    </source>
</evidence>
<dbReference type="SUPFAM" id="SSF55681">
    <property type="entry name" value="Class II aaRS and biotin synthetases"/>
    <property type="match status" value="1"/>
</dbReference>
<evidence type="ECO:0000256" key="8">
    <source>
        <dbReference type="ARBA" id="ARBA00029731"/>
    </source>
</evidence>
<comment type="caution">
    <text evidence="11">The sequence shown here is derived from an EMBL/GenBank/DDBJ whole genome shotgun (WGS) entry which is preliminary data.</text>
</comment>
<gene>
    <name evidence="11" type="ORF">COT81_00625</name>
</gene>
<dbReference type="InterPro" id="IPR002316">
    <property type="entry name" value="Pro-tRNA-ligase_IIa"/>
</dbReference>
<keyword evidence="6" id="KW-0648">Protein biosynthesis</keyword>
<dbReference type="Gene3D" id="3.30.930.10">
    <property type="entry name" value="Bira Bifunctional Protein, Domain 2"/>
    <property type="match status" value="1"/>
</dbReference>
<reference evidence="12" key="1">
    <citation type="submission" date="2017-09" db="EMBL/GenBank/DDBJ databases">
        <title>Depth-based differentiation of microbial function through sediment-hosted aquifers and enrichment of novel symbionts in the deep terrestrial subsurface.</title>
        <authorList>
            <person name="Probst A.J."/>
            <person name="Ladd B."/>
            <person name="Jarett J.K."/>
            <person name="Geller-Mcgrath D.E."/>
            <person name="Sieber C.M.K."/>
            <person name="Emerson J.B."/>
            <person name="Anantharaman K."/>
            <person name="Thomas B.C."/>
            <person name="Malmstrom R."/>
            <person name="Stieglmeier M."/>
            <person name="Klingl A."/>
            <person name="Woyke T."/>
            <person name="Ryan C.M."/>
            <person name="Banfield J.F."/>
        </authorList>
    </citation>
    <scope>NUCLEOTIDE SEQUENCE [LARGE SCALE GENOMIC DNA]</scope>
</reference>
<dbReference type="AlphaFoldDB" id="A0A2H0W2A7"/>
<evidence type="ECO:0000256" key="7">
    <source>
        <dbReference type="ARBA" id="ARBA00023146"/>
    </source>
</evidence>
<dbReference type="InterPro" id="IPR045864">
    <property type="entry name" value="aa-tRNA-synth_II/BPL/LPL"/>
</dbReference>
<dbReference type="EC" id="6.1.1.15" evidence="1"/>
<evidence type="ECO:0000256" key="4">
    <source>
        <dbReference type="ARBA" id="ARBA00022741"/>
    </source>
</evidence>
<evidence type="ECO:0000256" key="6">
    <source>
        <dbReference type="ARBA" id="ARBA00022917"/>
    </source>
</evidence>
<evidence type="ECO:0000313" key="12">
    <source>
        <dbReference type="Proteomes" id="UP000230935"/>
    </source>
</evidence>
<dbReference type="InterPro" id="IPR044140">
    <property type="entry name" value="ProRS_anticodon_short"/>
</dbReference>
<dbReference type="Proteomes" id="UP000230935">
    <property type="component" value="Unassembled WGS sequence"/>
</dbReference>
<name>A0A2H0W2A7_9BACT</name>
<dbReference type="EMBL" id="PEZZ01000004">
    <property type="protein sequence ID" value="PIS05505.1"/>
    <property type="molecule type" value="Genomic_DNA"/>
</dbReference>
<evidence type="ECO:0000313" key="11">
    <source>
        <dbReference type="EMBL" id="PIS05505.1"/>
    </source>
</evidence>
<dbReference type="CDD" id="cd00861">
    <property type="entry name" value="ProRS_anticodon_short"/>
    <property type="match status" value="1"/>
</dbReference>
<dbReference type="GO" id="GO:0006433">
    <property type="term" value="P:prolyl-tRNA aminoacylation"/>
    <property type="evidence" value="ECO:0007669"/>
    <property type="project" value="InterPro"/>
</dbReference>
<dbReference type="GO" id="GO:0004827">
    <property type="term" value="F:proline-tRNA ligase activity"/>
    <property type="evidence" value="ECO:0007669"/>
    <property type="project" value="UniProtKB-EC"/>
</dbReference>
<sequence>MKVSQLFTKTTKEVPRDEVSLNAQLLIRAGYINKLAPGVYSYLPMGLRVIQKIEKIVREEMNGIGGQEILMPALIPDANWKKTGRWEDLDVLFRVAGADRKHYGLGATHEEVLSPLVRQYVNSYKDLPLYIYQIQTKFRNELRAKAGLLRGREFIMKDLYSFHTDEDDLEKYYKKSQTAYMNVFKRVGLGQQTVLTFASGGTFSKYSHEFQTVTKFGEDTIFTCRKCSIAVNKEILSEIRNQCPECGNLKLNEDRAIEVGNIFKLGTKYSSPFGLNYVDKNGAEKPVIMGCYGLGISRLMGAVVETLHDANGIVWPKSLAPFQVYLIDLTKKQKAVKLAQSLIKNGIDVLVDDRVDASPGVKFSDADLLGFPYRAVISNKTGNKIEVKNRQTGKTQLKTEKQLIELAP</sequence>
<dbReference type="InterPro" id="IPR006195">
    <property type="entry name" value="aa-tRNA-synth_II"/>
</dbReference>
<dbReference type="Gene3D" id="3.40.50.800">
    <property type="entry name" value="Anticodon-binding domain"/>
    <property type="match status" value="1"/>
</dbReference>
<evidence type="ECO:0000259" key="10">
    <source>
        <dbReference type="PROSITE" id="PS50862"/>
    </source>
</evidence>
<dbReference type="GO" id="GO:0005829">
    <property type="term" value="C:cytosol"/>
    <property type="evidence" value="ECO:0007669"/>
    <property type="project" value="TreeGrafter"/>
</dbReference>
<evidence type="ECO:0000256" key="3">
    <source>
        <dbReference type="ARBA" id="ARBA00022598"/>
    </source>
</evidence>
<keyword evidence="4" id="KW-0547">Nucleotide-binding</keyword>
<dbReference type="InterPro" id="IPR050062">
    <property type="entry name" value="Pro-tRNA_synthetase"/>
</dbReference>
<evidence type="ECO:0000256" key="2">
    <source>
        <dbReference type="ARBA" id="ARBA00019110"/>
    </source>
</evidence>
<dbReference type="InterPro" id="IPR033730">
    <property type="entry name" value="ProRS_core_prok"/>
</dbReference>
<dbReference type="CDD" id="cd00779">
    <property type="entry name" value="ProRS_core_prok"/>
    <property type="match status" value="1"/>
</dbReference>
<proteinExistence type="predicted"/>